<dbReference type="EMBL" id="LAZR01031656">
    <property type="protein sequence ID" value="KKL53098.1"/>
    <property type="molecule type" value="Genomic_DNA"/>
</dbReference>
<gene>
    <name evidence="1" type="ORF">LCGC14_2278860</name>
</gene>
<feature type="non-terminal residue" evidence="1">
    <location>
        <position position="88"/>
    </location>
</feature>
<organism evidence="1">
    <name type="scientific">marine sediment metagenome</name>
    <dbReference type="NCBI Taxonomy" id="412755"/>
    <lineage>
        <taxon>unclassified sequences</taxon>
        <taxon>metagenomes</taxon>
        <taxon>ecological metagenomes</taxon>
    </lineage>
</organism>
<reference evidence="1" key="1">
    <citation type="journal article" date="2015" name="Nature">
        <title>Complex archaea that bridge the gap between prokaryotes and eukaryotes.</title>
        <authorList>
            <person name="Spang A."/>
            <person name="Saw J.H."/>
            <person name="Jorgensen S.L."/>
            <person name="Zaremba-Niedzwiedzka K."/>
            <person name="Martijn J."/>
            <person name="Lind A.E."/>
            <person name="van Eijk R."/>
            <person name="Schleper C."/>
            <person name="Guy L."/>
            <person name="Ettema T.J."/>
        </authorList>
    </citation>
    <scope>NUCLEOTIDE SEQUENCE</scope>
</reference>
<accession>A0A0F9CUQ7</accession>
<evidence type="ECO:0000313" key="1">
    <source>
        <dbReference type="EMBL" id="KKL53098.1"/>
    </source>
</evidence>
<protein>
    <submittedName>
        <fullName evidence="1">Uncharacterized protein</fullName>
    </submittedName>
</protein>
<dbReference type="AlphaFoldDB" id="A0A0F9CUQ7"/>
<comment type="caution">
    <text evidence="1">The sequence shown here is derived from an EMBL/GenBank/DDBJ whole genome shotgun (WGS) entry which is preliminary data.</text>
</comment>
<sequence length="88" mass="9406">MAGILWRGIQKFARIELVPGGAAIGFGSDHIGNQSFFVNTASATFPGNNNNDGLSYKTPLLTITKAISKCVDGRNDIIKIIDYYQAAG</sequence>
<name>A0A0F9CUQ7_9ZZZZ</name>
<proteinExistence type="predicted"/>